<dbReference type="Proteomes" id="UP000503349">
    <property type="component" value="Chromosome 10"/>
</dbReference>
<dbReference type="AlphaFoldDB" id="A0A6G1PWI9"/>
<reference evidence="1 2" key="1">
    <citation type="submission" date="2019-02" db="EMBL/GenBank/DDBJ databases">
        <title>Opniocepnalus argus genome.</title>
        <authorList>
            <person name="Zhou C."/>
            <person name="Xiao S."/>
        </authorList>
    </citation>
    <scope>NUCLEOTIDE SEQUENCE [LARGE SCALE GENOMIC DNA]</scope>
    <source>
        <strain evidence="1">OARG1902GOOAL</strain>
        <tissue evidence="1">Muscle</tissue>
    </source>
</reference>
<keyword evidence="2" id="KW-1185">Reference proteome</keyword>
<dbReference type="EMBL" id="CM015721">
    <property type="protein sequence ID" value="KAF3694607.1"/>
    <property type="molecule type" value="Genomic_DNA"/>
</dbReference>
<protein>
    <submittedName>
        <fullName evidence="1">Uncharacterized protein</fullName>
    </submittedName>
</protein>
<gene>
    <name evidence="1" type="ORF">EXN66_Car010283</name>
</gene>
<proteinExistence type="predicted"/>
<name>A0A6G1PWI9_CHAAH</name>
<evidence type="ECO:0000313" key="2">
    <source>
        <dbReference type="Proteomes" id="UP000503349"/>
    </source>
</evidence>
<accession>A0A6G1PWI9</accession>
<organism evidence="1 2">
    <name type="scientific">Channa argus</name>
    <name type="common">Northern snakehead</name>
    <name type="synonym">Ophicephalus argus</name>
    <dbReference type="NCBI Taxonomy" id="215402"/>
    <lineage>
        <taxon>Eukaryota</taxon>
        <taxon>Metazoa</taxon>
        <taxon>Chordata</taxon>
        <taxon>Craniata</taxon>
        <taxon>Vertebrata</taxon>
        <taxon>Euteleostomi</taxon>
        <taxon>Actinopterygii</taxon>
        <taxon>Neopterygii</taxon>
        <taxon>Teleostei</taxon>
        <taxon>Neoteleostei</taxon>
        <taxon>Acanthomorphata</taxon>
        <taxon>Anabantaria</taxon>
        <taxon>Anabantiformes</taxon>
        <taxon>Channoidei</taxon>
        <taxon>Channidae</taxon>
        <taxon>Channa</taxon>
    </lineage>
</organism>
<sequence length="51" mass="6275">MDLVFGLHHICWLQWVYCLKEPERRQETQSNTVTQRQEGNEMQILKWLSDR</sequence>
<evidence type="ECO:0000313" key="1">
    <source>
        <dbReference type="EMBL" id="KAF3694607.1"/>
    </source>
</evidence>
<reference evidence="2" key="2">
    <citation type="submission" date="2019-02" db="EMBL/GenBank/DDBJ databases">
        <title>Opniocepnalus argus Var Kimnra genome.</title>
        <authorList>
            <person name="Zhou C."/>
            <person name="Xiao S."/>
        </authorList>
    </citation>
    <scope>NUCLEOTIDE SEQUENCE [LARGE SCALE GENOMIC DNA]</scope>
</reference>